<dbReference type="AlphaFoldDB" id="F7ZAQ5"/>
<dbReference type="eggNOG" id="ENOG5032Z9R">
    <property type="taxonomic scope" value="Bacteria"/>
</dbReference>
<dbReference type="STRING" id="391595.RLO149_c022780"/>
<dbReference type="KEGG" id="rli:RLO149_c022780"/>
<dbReference type="Proteomes" id="UP000001353">
    <property type="component" value="Chromosome"/>
</dbReference>
<dbReference type="EMBL" id="CP002623">
    <property type="protein sequence ID" value="AEI94251.1"/>
    <property type="molecule type" value="Genomic_DNA"/>
</dbReference>
<gene>
    <name evidence="1" type="ordered locus">RLO149_c022780</name>
</gene>
<dbReference type="HOGENOM" id="CLU_1873890_0_0_5"/>
<name>F7ZAQ5_ROSLO</name>
<evidence type="ECO:0000313" key="2">
    <source>
        <dbReference type="Proteomes" id="UP000001353"/>
    </source>
</evidence>
<evidence type="ECO:0000313" key="1">
    <source>
        <dbReference type="EMBL" id="AEI94251.1"/>
    </source>
</evidence>
<reference evidence="1 2" key="1">
    <citation type="journal article" date="2011" name="BMC Genomics">
        <title>Comparative genome analysis and genome-guided physiological analysis of Roseobacter litoralis.</title>
        <authorList>
            <person name="Kalhoefer D."/>
            <person name="Thole S."/>
            <person name="Voget S."/>
            <person name="Lehmann R."/>
            <person name="Liesegang H."/>
            <person name="Wollher A."/>
            <person name="Daniel R."/>
            <person name="Simon M."/>
            <person name="Brinkhoff T."/>
        </authorList>
    </citation>
    <scope>NUCLEOTIDE SEQUENCE [LARGE SCALE GENOMIC DNA]</scope>
    <source>
        <strain evidence="2">ATCC 49566 / DSM 6996 / JCM 21268 / NBRC 15278 / OCh 149</strain>
    </source>
</reference>
<protein>
    <submittedName>
        <fullName evidence="1">Uncharacterized protein</fullName>
    </submittedName>
</protein>
<sequence length="136" mass="14937">MACKSCPFFMSKQKEQHMTDTTNQSELMDKFIEKIESKLADAVISKVSERVEQQIKGISEKNETLLKELVASKSTTDDFAAMLTEATNKIASATGTAQTGGDPVVIAKVDARDVKKYAAAKAEAERRDVPLHIDRS</sequence>
<organism evidence="1 2">
    <name type="scientific">Roseobacter litoralis (strain ATCC 49566 / DSM 6996 / JCM 21268 / NBRC 15278 / OCh 149)</name>
    <dbReference type="NCBI Taxonomy" id="391595"/>
    <lineage>
        <taxon>Bacteria</taxon>
        <taxon>Pseudomonadati</taxon>
        <taxon>Pseudomonadota</taxon>
        <taxon>Alphaproteobacteria</taxon>
        <taxon>Rhodobacterales</taxon>
        <taxon>Roseobacteraceae</taxon>
        <taxon>Roseobacter</taxon>
    </lineage>
</organism>
<keyword evidence="2" id="KW-1185">Reference proteome</keyword>
<proteinExistence type="predicted"/>
<accession>F7ZAQ5</accession>